<evidence type="ECO:0000256" key="6">
    <source>
        <dbReference type="SAM" id="Phobius"/>
    </source>
</evidence>
<dbReference type="AlphaFoldDB" id="A0A0B3S240"/>
<keyword evidence="3 6" id="KW-0812">Transmembrane</keyword>
<feature type="transmembrane region" description="Helical" evidence="6">
    <location>
        <begin position="40"/>
        <end position="59"/>
    </location>
</feature>
<dbReference type="InterPro" id="IPR037185">
    <property type="entry name" value="EmrE-like"/>
</dbReference>
<dbReference type="InterPro" id="IPR000620">
    <property type="entry name" value="EamA_dom"/>
</dbReference>
<evidence type="ECO:0000313" key="9">
    <source>
        <dbReference type="Proteomes" id="UP000030960"/>
    </source>
</evidence>
<feature type="domain" description="EamA" evidence="7">
    <location>
        <begin position="154"/>
        <end position="290"/>
    </location>
</feature>
<reference evidence="8 9" key="1">
    <citation type="submission" date="2014-10" db="EMBL/GenBank/DDBJ databases">
        <title>Genome sequence of Ponticoccus sp. strain UMTAT08 isolated from clonal culture of toxic dinoflagellate Alexandrium tamiyavanichii.</title>
        <authorList>
            <person name="Gan H.Y."/>
            <person name="Muhd D.-D."/>
            <person name="Mohd Noor M.E."/>
            <person name="Yeong Y.S."/>
            <person name="Usup G."/>
        </authorList>
    </citation>
    <scope>NUCLEOTIDE SEQUENCE [LARGE SCALE GENOMIC DNA]</scope>
    <source>
        <strain evidence="8 9">UMTAT08</strain>
    </source>
</reference>
<feature type="transmembrane region" description="Helical" evidence="6">
    <location>
        <begin position="220"/>
        <end position="237"/>
    </location>
</feature>
<comment type="subcellular location">
    <subcellularLocation>
        <location evidence="1">Membrane</location>
        <topology evidence="1">Multi-pass membrane protein</topology>
    </subcellularLocation>
</comment>
<feature type="domain" description="EamA" evidence="7">
    <location>
        <begin position="11"/>
        <end position="143"/>
    </location>
</feature>
<accession>A0A0B3S240</accession>
<feature type="transmembrane region" description="Helical" evidence="6">
    <location>
        <begin position="182"/>
        <end position="200"/>
    </location>
</feature>
<evidence type="ECO:0000256" key="1">
    <source>
        <dbReference type="ARBA" id="ARBA00004141"/>
    </source>
</evidence>
<evidence type="ECO:0000256" key="3">
    <source>
        <dbReference type="ARBA" id="ARBA00022692"/>
    </source>
</evidence>
<dbReference type="GO" id="GO:0016020">
    <property type="term" value="C:membrane"/>
    <property type="evidence" value="ECO:0007669"/>
    <property type="project" value="UniProtKB-SubCell"/>
</dbReference>
<evidence type="ECO:0000256" key="5">
    <source>
        <dbReference type="ARBA" id="ARBA00023136"/>
    </source>
</evidence>
<name>A0A0B3S240_9RHOB</name>
<evidence type="ECO:0000256" key="4">
    <source>
        <dbReference type="ARBA" id="ARBA00022989"/>
    </source>
</evidence>
<dbReference type="PANTHER" id="PTHR22911:SF6">
    <property type="entry name" value="SOLUTE CARRIER FAMILY 35 MEMBER G1"/>
    <property type="match status" value="1"/>
</dbReference>
<sequence>MSSTDLDRPMLGIALMLAFCLLAPFGDALAKLLGPEMAVGQLVTLRFAFQAAILVPLTVATRRVWRMDGRILFYVTLRTLLHIAGISLVFTSLLYLPLADAIAIAYVMPFILLLLGFWFLGEEVGWRRLAASAAGFVGTLMVVQPAFSEVGWPALLPLGVAVVFALFMLVTRRIAGETDPIAMQAVSAVIALAIMVPVMALTPRDAVEALAWIAPSARGWGLITAMGAAGTLAHLLMTWSLRYAPASTLAPMQYLEIPFATAVGYVIFGDLPGPLATLGIGVTIAAGLYIVMRERAIHRARPPVPKAVHSGIPPAG</sequence>
<comment type="caution">
    <text evidence="8">The sequence shown here is derived from an EMBL/GenBank/DDBJ whole genome shotgun (WGS) entry which is preliminary data.</text>
</comment>
<dbReference type="OrthoDB" id="9815809at2"/>
<dbReference type="PATRIC" id="fig|1515334.3.peg.973"/>
<feature type="transmembrane region" description="Helical" evidence="6">
    <location>
        <begin position="153"/>
        <end position="170"/>
    </location>
</feature>
<dbReference type="EMBL" id="JSUQ01000003">
    <property type="protein sequence ID" value="KHQ54377.1"/>
    <property type="molecule type" value="Genomic_DNA"/>
</dbReference>
<dbReference type="STRING" id="561184.SAMN05216376_10584"/>
<dbReference type="SUPFAM" id="SSF103481">
    <property type="entry name" value="Multidrug resistance efflux transporter EmrE"/>
    <property type="match status" value="2"/>
</dbReference>
<evidence type="ECO:0000256" key="2">
    <source>
        <dbReference type="ARBA" id="ARBA00009853"/>
    </source>
</evidence>
<protein>
    <submittedName>
        <fullName evidence="8">Putative integral membrane protein</fullName>
    </submittedName>
</protein>
<evidence type="ECO:0000313" key="8">
    <source>
        <dbReference type="EMBL" id="KHQ54377.1"/>
    </source>
</evidence>
<feature type="transmembrane region" description="Helical" evidence="6">
    <location>
        <begin position="71"/>
        <end position="95"/>
    </location>
</feature>
<dbReference type="Proteomes" id="UP000030960">
    <property type="component" value="Unassembled WGS sequence"/>
</dbReference>
<keyword evidence="9" id="KW-1185">Reference proteome</keyword>
<feature type="transmembrane region" description="Helical" evidence="6">
    <location>
        <begin position="129"/>
        <end position="147"/>
    </location>
</feature>
<gene>
    <name evidence="8" type="ORF">OA50_00969</name>
</gene>
<evidence type="ECO:0000259" key="7">
    <source>
        <dbReference type="Pfam" id="PF00892"/>
    </source>
</evidence>
<organism evidence="8 9">
    <name type="scientific">Mameliella alba</name>
    <dbReference type="NCBI Taxonomy" id="561184"/>
    <lineage>
        <taxon>Bacteria</taxon>
        <taxon>Pseudomonadati</taxon>
        <taxon>Pseudomonadota</taxon>
        <taxon>Alphaproteobacteria</taxon>
        <taxon>Rhodobacterales</taxon>
        <taxon>Roseobacteraceae</taxon>
        <taxon>Mameliella</taxon>
    </lineage>
</organism>
<comment type="similarity">
    <text evidence="2">Belongs to the drug/metabolite transporter (DMT) superfamily. 10 TMS drug/metabolite exporter (DME) (TC 2.A.7.3) family.</text>
</comment>
<keyword evidence="4 6" id="KW-1133">Transmembrane helix</keyword>
<proteinExistence type="inferred from homology"/>
<feature type="transmembrane region" description="Helical" evidence="6">
    <location>
        <begin position="274"/>
        <end position="292"/>
    </location>
</feature>
<dbReference type="RefSeq" id="WP_043138024.1">
    <property type="nucleotide sequence ID" value="NZ_JSUQ01000003.1"/>
</dbReference>
<feature type="transmembrane region" description="Helical" evidence="6">
    <location>
        <begin position="101"/>
        <end position="120"/>
    </location>
</feature>
<dbReference type="Pfam" id="PF00892">
    <property type="entry name" value="EamA"/>
    <property type="match status" value="2"/>
</dbReference>
<feature type="transmembrane region" description="Helical" evidence="6">
    <location>
        <begin position="249"/>
        <end position="268"/>
    </location>
</feature>
<dbReference type="PANTHER" id="PTHR22911">
    <property type="entry name" value="ACYL-MALONYL CONDENSING ENZYME-RELATED"/>
    <property type="match status" value="1"/>
</dbReference>
<keyword evidence="5 6" id="KW-0472">Membrane</keyword>